<evidence type="ECO:0000256" key="1">
    <source>
        <dbReference type="SAM" id="SignalP"/>
    </source>
</evidence>
<evidence type="ECO:0000313" key="3">
    <source>
        <dbReference type="Proteomes" id="UP001057474"/>
    </source>
</evidence>
<evidence type="ECO:0000313" key="2">
    <source>
        <dbReference type="EMBL" id="USQ12578.1"/>
    </source>
</evidence>
<evidence type="ECO:0008006" key="4">
    <source>
        <dbReference type="Google" id="ProtNLM"/>
    </source>
</evidence>
<dbReference type="EMBL" id="CP071527">
    <property type="protein sequence ID" value="USQ12578.1"/>
    <property type="molecule type" value="Genomic_DNA"/>
</dbReference>
<keyword evidence="1" id="KW-0732">Signal</keyword>
<gene>
    <name evidence="2" type="ORF">J2N86_07545</name>
</gene>
<dbReference type="Pfam" id="PF05150">
    <property type="entry name" value="Legionella_OMP"/>
    <property type="match status" value="1"/>
</dbReference>
<reference evidence="2" key="1">
    <citation type="submission" date="2021-03" db="EMBL/GenBank/DDBJ databases">
        <title>Legionella lytica PCM 2298.</title>
        <authorList>
            <person name="Koper P."/>
        </authorList>
    </citation>
    <scope>NUCLEOTIDE SEQUENCE</scope>
    <source>
        <strain evidence="2">PCM 2298</strain>
    </source>
</reference>
<accession>A0ABY4Y5G9</accession>
<dbReference type="Proteomes" id="UP001057474">
    <property type="component" value="Chromosome"/>
</dbReference>
<dbReference type="RefSeq" id="WP_252578723.1">
    <property type="nucleotide sequence ID" value="NZ_CP071527.1"/>
</dbReference>
<proteinExistence type="predicted"/>
<protein>
    <recommendedName>
        <fullName evidence="4">Major outer membrane protein</fullName>
    </recommendedName>
</protein>
<organism evidence="2 3">
    <name type="scientific">Legionella lytica</name>
    <dbReference type="NCBI Taxonomy" id="96232"/>
    <lineage>
        <taxon>Bacteria</taxon>
        <taxon>Pseudomonadati</taxon>
        <taxon>Pseudomonadota</taxon>
        <taxon>Gammaproteobacteria</taxon>
        <taxon>Legionellales</taxon>
        <taxon>Legionellaceae</taxon>
        <taxon>Legionella</taxon>
    </lineage>
</organism>
<keyword evidence="3" id="KW-1185">Reference proteome</keyword>
<feature type="chain" id="PRO_5046210883" description="Major outer membrane protein" evidence="1">
    <location>
        <begin position="23"/>
        <end position="322"/>
    </location>
</feature>
<name>A0ABY4Y5G9_9GAMM</name>
<sequence length="322" mass="35135">MFYFHLSKAALVGLLITNVAFSGTIGPTCTAGLVTVPCQNTGWDLSAKALYLQPLYNNSLNYLGTRNNADGEVLGLVKNNPDWGWGFEVGASYYFNTGNDINLSWLRLDSSRTQVNAENTIGFGFRSMTTNITSLKPRWDAVNIELGQRVDLGNFKKIRFHGGVQYANITTKINNKDTILVPGDYNSISMETSNFGPRIGSDLYYGLGESFSIFAKSAVALLVGTSTLNRTVGNIDFPETINNHARKNTIVTDLEAKLGINYSHMVSNGSLVLDIGYMWVNYFNAQPVFIPFGPGSGSDHFASSDFGAHGIFAGLKWASSNI</sequence>
<feature type="signal peptide" evidence="1">
    <location>
        <begin position="1"/>
        <end position="22"/>
    </location>
</feature>
<dbReference type="InterPro" id="IPR007825">
    <property type="entry name" value="Major_OMP_Legionella"/>
</dbReference>